<evidence type="ECO:0000313" key="2">
    <source>
        <dbReference type="Proteomes" id="UP000462362"/>
    </source>
</evidence>
<accession>A0A6I3S5J7</accession>
<gene>
    <name evidence="1" type="ORF">GMD42_05980</name>
</gene>
<dbReference type="RefSeq" id="WP_008863319.1">
    <property type="nucleotide sequence ID" value="NZ_CAJUON010000013.1"/>
</dbReference>
<dbReference type="EMBL" id="WNCL01000014">
    <property type="protein sequence ID" value="MTU43175.1"/>
    <property type="molecule type" value="Genomic_DNA"/>
</dbReference>
<dbReference type="AlphaFoldDB" id="A0A6I3S5J7"/>
<comment type="caution">
    <text evidence="1">The sequence shown here is derived from an EMBL/GenBank/DDBJ whole genome shotgun (WGS) entry which is preliminary data.</text>
</comment>
<name>A0A6I3S5J7_9BURK</name>
<evidence type="ECO:0000313" key="1">
    <source>
        <dbReference type="EMBL" id="MTU43175.1"/>
    </source>
</evidence>
<dbReference type="Proteomes" id="UP000462362">
    <property type="component" value="Unassembled WGS sequence"/>
</dbReference>
<protein>
    <submittedName>
        <fullName evidence="1">Uncharacterized protein</fullName>
    </submittedName>
</protein>
<reference evidence="1 2" key="1">
    <citation type="journal article" date="2019" name="Nat. Med.">
        <title>A library of human gut bacterial isolates paired with longitudinal multiomics data enables mechanistic microbiome research.</title>
        <authorList>
            <person name="Poyet M."/>
            <person name="Groussin M."/>
            <person name="Gibbons S.M."/>
            <person name="Avila-Pacheco J."/>
            <person name="Jiang X."/>
            <person name="Kearney S.M."/>
            <person name="Perrotta A.R."/>
            <person name="Berdy B."/>
            <person name="Zhao S."/>
            <person name="Lieberman T.D."/>
            <person name="Swanson P.K."/>
            <person name="Smith M."/>
            <person name="Roesemann S."/>
            <person name="Alexander J.E."/>
            <person name="Rich S.A."/>
            <person name="Livny J."/>
            <person name="Vlamakis H."/>
            <person name="Clish C."/>
            <person name="Bullock K."/>
            <person name="Deik A."/>
            <person name="Scott J."/>
            <person name="Pierce K.A."/>
            <person name="Xavier R.J."/>
            <person name="Alm E.J."/>
        </authorList>
    </citation>
    <scope>NUCLEOTIDE SEQUENCE [LARGE SCALE GENOMIC DNA]</scope>
    <source>
        <strain evidence="1 2">BIOML-A2</strain>
    </source>
</reference>
<sequence length="221" mass="25063">MFINDIWSCGVTTKTKKIVAEAQKDGYLLNFLQLELEEGGLPNWKTINSFCELVATSTQNNPPDEAMQSPQEKFDRLMNAIFLKTFNLRNYEEDPLSAGEILLFTKLESIDRRDRFATTALYLAAPAILKLRGLKGGYDVRRIFSLAAYKAMEGGTAKNKELQILIGDLFEDENLRKAVHRIWYVFKDARGNPEKCARGLRDLADGIYLQAMKAEQARKAS</sequence>
<organism evidence="1 2">
    <name type="scientific">Parasutterella excrementihominis</name>
    <dbReference type="NCBI Taxonomy" id="487175"/>
    <lineage>
        <taxon>Bacteria</taxon>
        <taxon>Pseudomonadati</taxon>
        <taxon>Pseudomonadota</taxon>
        <taxon>Betaproteobacteria</taxon>
        <taxon>Burkholderiales</taxon>
        <taxon>Sutterellaceae</taxon>
        <taxon>Parasutterella</taxon>
    </lineage>
</organism>
<proteinExistence type="predicted"/>
<dbReference type="GeneID" id="43347675"/>